<dbReference type="GO" id="GO:0003677">
    <property type="term" value="F:DNA binding"/>
    <property type="evidence" value="ECO:0007669"/>
    <property type="project" value="UniProtKB-KW"/>
</dbReference>
<feature type="domain" description="HTH deoR-type" evidence="5">
    <location>
        <begin position="26"/>
        <end position="81"/>
    </location>
</feature>
<dbReference type="EMBL" id="SUNH01000019">
    <property type="protein sequence ID" value="TJZ82889.1"/>
    <property type="molecule type" value="Genomic_DNA"/>
</dbReference>
<dbReference type="RefSeq" id="WP_136857373.1">
    <property type="nucleotide sequence ID" value="NZ_SUNH01000019.1"/>
</dbReference>
<dbReference type="InterPro" id="IPR001034">
    <property type="entry name" value="DeoR_HTH"/>
</dbReference>
<evidence type="ECO:0000313" key="7">
    <source>
        <dbReference type="Proteomes" id="UP000306223"/>
    </source>
</evidence>
<dbReference type="AlphaFoldDB" id="A0A4U0QM78"/>
<dbReference type="PROSITE" id="PS51000">
    <property type="entry name" value="HTH_DEOR_2"/>
    <property type="match status" value="1"/>
</dbReference>
<keyword evidence="2" id="KW-0238">DNA-binding</keyword>
<evidence type="ECO:0000256" key="3">
    <source>
        <dbReference type="ARBA" id="ARBA00023163"/>
    </source>
</evidence>
<accession>A0A4U0QM78</accession>
<feature type="region of interest" description="Disordered" evidence="4">
    <location>
        <begin position="1"/>
        <end position="29"/>
    </location>
</feature>
<dbReference type="PANTHER" id="PTHR30363:SF44">
    <property type="entry name" value="AGA OPERON TRANSCRIPTIONAL REPRESSOR-RELATED"/>
    <property type="match status" value="1"/>
</dbReference>
<protein>
    <submittedName>
        <fullName evidence="6">DeoR/GlpR transcriptional regulator</fullName>
    </submittedName>
</protein>
<keyword evidence="7" id="KW-1185">Reference proteome</keyword>
<dbReference type="InterPro" id="IPR018356">
    <property type="entry name" value="Tscrpt_reg_HTH_DeoR_CS"/>
</dbReference>
<dbReference type="SMART" id="SM01134">
    <property type="entry name" value="DeoRC"/>
    <property type="match status" value="1"/>
</dbReference>
<sequence>MSGWHPGTNANQGGGPQMPEQGPGLATSRQSRLLDRLEACSYAPVLDLSAFLGVSEATVRRDLVDLEARGLIRRTHGGAMPLAQITRDFPNSERLTRHAADKARIGKAAADLVADGDAVFLDAGTTVLQVASQLSRRTGLTFVTNGTDIAACLAGAGVERLYVTGGEYHDMNRSLSGPLAAATIRRFNVDRLFLSVSAVDLGRGQIAISDPALAEAQRAMIEIAQEVIVVADHSKFTRSALAVIAPLEAVDRIVTDTACRDCLGTIPDALARKIIFA</sequence>
<evidence type="ECO:0000259" key="5">
    <source>
        <dbReference type="PROSITE" id="PS51000"/>
    </source>
</evidence>
<keyword evidence="3" id="KW-0804">Transcription</keyword>
<evidence type="ECO:0000256" key="4">
    <source>
        <dbReference type="SAM" id="MobiDB-lite"/>
    </source>
</evidence>
<evidence type="ECO:0000256" key="2">
    <source>
        <dbReference type="ARBA" id="ARBA00023125"/>
    </source>
</evidence>
<dbReference type="Pfam" id="PF00455">
    <property type="entry name" value="DeoRC"/>
    <property type="match status" value="1"/>
</dbReference>
<gene>
    <name evidence="6" type="ORF">FA740_13895</name>
</gene>
<reference evidence="6 7" key="1">
    <citation type="submission" date="2019-04" db="EMBL/GenBank/DDBJ databases">
        <authorList>
            <person name="Li J."/>
        </authorList>
    </citation>
    <scope>NUCLEOTIDE SEQUENCE [LARGE SCALE GENOMIC DNA]</scope>
    <source>
        <strain evidence="6 7">CCTCC AB2016182</strain>
    </source>
</reference>
<dbReference type="PRINTS" id="PR00037">
    <property type="entry name" value="HTHLACR"/>
</dbReference>
<dbReference type="GO" id="GO:0003700">
    <property type="term" value="F:DNA-binding transcription factor activity"/>
    <property type="evidence" value="ECO:0007669"/>
    <property type="project" value="InterPro"/>
</dbReference>
<proteinExistence type="predicted"/>
<organism evidence="6 7">
    <name type="scientific">Paracoccus hibiscisoli</name>
    <dbReference type="NCBI Taxonomy" id="2023261"/>
    <lineage>
        <taxon>Bacteria</taxon>
        <taxon>Pseudomonadati</taxon>
        <taxon>Pseudomonadota</taxon>
        <taxon>Alphaproteobacteria</taxon>
        <taxon>Rhodobacterales</taxon>
        <taxon>Paracoccaceae</taxon>
        <taxon>Paracoccus</taxon>
    </lineage>
</organism>
<dbReference type="SMART" id="SM00420">
    <property type="entry name" value="HTH_DEOR"/>
    <property type="match status" value="1"/>
</dbReference>
<dbReference type="Pfam" id="PF08220">
    <property type="entry name" value="HTH_DeoR"/>
    <property type="match status" value="1"/>
</dbReference>
<dbReference type="OrthoDB" id="9797223at2"/>
<dbReference type="InterPro" id="IPR050313">
    <property type="entry name" value="Carb_Metab_HTH_regulators"/>
</dbReference>
<dbReference type="PANTHER" id="PTHR30363">
    <property type="entry name" value="HTH-TYPE TRANSCRIPTIONAL REGULATOR SRLR-RELATED"/>
    <property type="match status" value="1"/>
</dbReference>
<dbReference type="InterPro" id="IPR014036">
    <property type="entry name" value="DeoR-like_C"/>
</dbReference>
<evidence type="ECO:0000256" key="1">
    <source>
        <dbReference type="ARBA" id="ARBA00023015"/>
    </source>
</evidence>
<name>A0A4U0QM78_9RHOB</name>
<dbReference type="SUPFAM" id="SSF46785">
    <property type="entry name" value="Winged helix' DNA-binding domain"/>
    <property type="match status" value="1"/>
</dbReference>
<dbReference type="SUPFAM" id="SSF100950">
    <property type="entry name" value="NagB/RpiA/CoA transferase-like"/>
    <property type="match status" value="1"/>
</dbReference>
<dbReference type="InterPro" id="IPR037171">
    <property type="entry name" value="NagB/RpiA_transferase-like"/>
</dbReference>
<dbReference type="Proteomes" id="UP000306223">
    <property type="component" value="Unassembled WGS sequence"/>
</dbReference>
<keyword evidence="1" id="KW-0805">Transcription regulation</keyword>
<comment type="caution">
    <text evidence="6">The sequence shown here is derived from an EMBL/GenBank/DDBJ whole genome shotgun (WGS) entry which is preliminary data.</text>
</comment>
<dbReference type="InterPro" id="IPR036390">
    <property type="entry name" value="WH_DNA-bd_sf"/>
</dbReference>
<evidence type="ECO:0000313" key="6">
    <source>
        <dbReference type="EMBL" id="TJZ82889.1"/>
    </source>
</evidence>
<dbReference type="PROSITE" id="PS00894">
    <property type="entry name" value="HTH_DEOR_1"/>
    <property type="match status" value="1"/>
</dbReference>
<dbReference type="Gene3D" id="3.40.50.1360">
    <property type="match status" value="1"/>
</dbReference>